<evidence type="ECO:0000313" key="3">
    <source>
        <dbReference type="Proteomes" id="UP000284407"/>
    </source>
</evidence>
<proteinExistence type="predicted"/>
<dbReference type="EMBL" id="RAQK01000002">
    <property type="protein sequence ID" value="RKE93678.1"/>
    <property type="molecule type" value="Genomic_DNA"/>
</dbReference>
<feature type="signal peptide" evidence="1">
    <location>
        <begin position="1"/>
        <end position="22"/>
    </location>
</feature>
<dbReference type="PROSITE" id="PS51257">
    <property type="entry name" value="PROKAR_LIPOPROTEIN"/>
    <property type="match status" value="1"/>
</dbReference>
<evidence type="ECO:0000256" key="1">
    <source>
        <dbReference type="SAM" id="SignalP"/>
    </source>
</evidence>
<comment type="caution">
    <text evidence="2">The sequence shown here is derived from an EMBL/GenBank/DDBJ whole genome shotgun (WGS) entry which is preliminary data.</text>
</comment>
<dbReference type="OrthoDB" id="8451772at2"/>
<name>A0A420DHH4_9RHOB</name>
<protein>
    <recommendedName>
        <fullName evidence="4">SH3 domain-containing protein</fullName>
    </recommendedName>
</protein>
<gene>
    <name evidence="2" type="ORF">C8N30_2765</name>
</gene>
<reference evidence="2 3" key="1">
    <citation type="submission" date="2018-09" db="EMBL/GenBank/DDBJ databases">
        <title>Genomic Encyclopedia of Archaeal and Bacterial Type Strains, Phase II (KMG-II): from individual species to whole genera.</title>
        <authorList>
            <person name="Goeker M."/>
        </authorList>
    </citation>
    <scope>NUCLEOTIDE SEQUENCE [LARGE SCALE GENOMIC DNA]</scope>
    <source>
        <strain evidence="2 3">DSM 11458</strain>
    </source>
</reference>
<keyword evidence="3" id="KW-1185">Reference proteome</keyword>
<dbReference type="Proteomes" id="UP000284407">
    <property type="component" value="Unassembled WGS sequence"/>
</dbReference>
<dbReference type="STRING" id="1443111.Z949_1756"/>
<dbReference type="AlphaFoldDB" id="A0A420DHH4"/>
<organism evidence="2 3">
    <name type="scientific">Sulfitobacter guttiformis</name>
    <dbReference type="NCBI Taxonomy" id="74349"/>
    <lineage>
        <taxon>Bacteria</taxon>
        <taxon>Pseudomonadati</taxon>
        <taxon>Pseudomonadota</taxon>
        <taxon>Alphaproteobacteria</taxon>
        <taxon>Rhodobacterales</taxon>
        <taxon>Roseobacteraceae</taxon>
        <taxon>Sulfitobacter</taxon>
    </lineage>
</organism>
<accession>A0A420DHH4</accession>
<feature type="chain" id="PRO_5019498367" description="SH3 domain-containing protein" evidence="1">
    <location>
        <begin position="23"/>
        <end position="95"/>
    </location>
</feature>
<keyword evidence="1" id="KW-0732">Signal</keyword>
<evidence type="ECO:0008006" key="4">
    <source>
        <dbReference type="Google" id="ProtNLM"/>
    </source>
</evidence>
<dbReference type="Gene3D" id="2.30.30.40">
    <property type="entry name" value="SH3 Domains"/>
    <property type="match status" value="1"/>
</dbReference>
<evidence type="ECO:0000313" key="2">
    <source>
        <dbReference type="EMBL" id="RKE93678.1"/>
    </source>
</evidence>
<sequence length="95" mass="10098">MRHSIISVILTFMLLSGCSDFATERTTVLGAGPDELLKLRAGPGLGFSVVLGLPDGTSLVRRDCVTELGQLWCRVSLAAAPQITGYVAADYLSTR</sequence>